<feature type="transmembrane region" description="Helical" evidence="6">
    <location>
        <begin position="178"/>
        <end position="200"/>
    </location>
</feature>
<evidence type="ECO:0000256" key="5">
    <source>
        <dbReference type="ARBA" id="ARBA00023136"/>
    </source>
</evidence>
<protein>
    <submittedName>
        <fullName evidence="7">ArsB/NhaD superfamily anion permease</fullName>
    </submittedName>
</protein>
<evidence type="ECO:0000313" key="8">
    <source>
        <dbReference type="Proteomes" id="UP001291687"/>
    </source>
</evidence>
<keyword evidence="8" id="KW-1185">Reference proteome</keyword>
<keyword evidence="3 6" id="KW-0812">Transmembrane</keyword>
<sequence>MLNKAARQKNNLILLLTISLSLIAWYLPISEAISINAWHLLIIFIATIIGIILNPLPMGVIALLSILACVLTNTLSLSECLSGFGDSIVWLVVFAFFISNGFIKTGLGSRVAYYVLSKIGHSTLGISYALVIADFVLSPLIPSATARGGGVIFPIAKSICKSFSDDEHPGVSSKNGGFIMSVCTQSTVITSTLFITAMAANPLAVKLAENAGYSISWTDWAIAAIVPGIVSLAVMPLVVYYLYPPTIKYSDSAPKIAKEKLAAMGRLSIHEIIMMVVFVVLIGLWINGPRFGLEPTTVALIGLSILFVTRVINFEDNLADKGAWHTFIWFATLVMLSDFLSKFGLMTWIGTKLQFLFIDTSPINSLVILSLLYFYIHYFFASSTAHITVLLPTFLVLFVNAGVPGALAALILSFLSTLSAGLTHFGLSSTPIFFGAGYMKTKDWWYIGLVTSIVYLLVWIFIGGAWWKLLKLW</sequence>
<proteinExistence type="inferred from homology"/>
<keyword evidence="4 6" id="KW-1133">Transmembrane helix</keyword>
<reference evidence="7 8" key="1">
    <citation type="submission" date="2023-03" db="EMBL/GenBank/DDBJ databases">
        <title>Host association and intracellularity evolved multiple times independently in the Rickettsiales.</title>
        <authorList>
            <person name="Castelli M."/>
            <person name="Nardi T."/>
            <person name="Gammuto L."/>
            <person name="Bellinzona G."/>
            <person name="Sabaneyeva E."/>
            <person name="Potekhin A."/>
            <person name="Serra V."/>
            <person name="Petroni G."/>
            <person name="Sassera D."/>
        </authorList>
    </citation>
    <scope>NUCLEOTIDE SEQUENCE [LARGE SCALE GENOMIC DNA]</scope>
    <source>
        <strain evidence="7 8">Sr 2-6</strain>
    </source>
</reference>
<comment type="subcellular location">
    <subcellularLocation>
        <location evidence="1">Membrane</location>
        <topology evidence="1">Multi-pass membrane protein</topology>
    </subcellularLocation>
</comment>
<dbReference type="NCBIfam" id="TIGR00785">
    <property type="entry name" value="dass"/>
    <property type="match status" value="1"/>
</dbReference>
<feature type="transmembrane region" description="Helical" evidence="6">
    <location>
        <begin position="418"/>
        <end position="438"/>
    </location>
</feature>
<evidence type="ECO:0000256" key="2">
    <source>
        <dbReference type="ARBA" id="ARBA00007349"/>
    </source>
</evidence>
<dbReference type="EMBL" id="JARJFB010000108">
    <property type="protein sequence ID" value="MEA0971288.1"/>
    <property type="molecule type" value="Genomic_DNA"/>
</dbReference>
<feature type="transmembrane region" description="Helical" evidence="6">
    <location>
        <begin position="60"/>
        <end position="78"/>
    </location>
</feature>
<evidence type="ECO:0000256" key="6">
    <source>
        <dbReference type="SAM" id="Phobius"/>
    </source>
</evidence>
<dbReference type="Proteomes" id="UP001291687">
    <property type="component" value="Unassembled WGS sequence"/>
</dbReference>
<dbReference type="InterPro" id="IPR001898">
    <property type="entry name" value="SLC13A/DASS"/>
</dbReference>
<feature type="transmembrane region" description="Helical" evidence="6">
    <location>
        <begin position="220"/>
        <end position="243"/>
    </location>
</feature>
<feature type="transmembrane region" description="Helical" evidence="6">
    <location>
        <begin position="84"/>
        <end position="103"/>
    </location>
</feature>
<accession>A0ABU5NDQ8</accession>
<feature type="transmembrane region" description="Helical" evidence="6">
    <location>
        <begin position="388"/>
        <end position="412"/>
    </location>
</feature>
<evidence type="ECO:0000313" key="7">
    <source>
        <dbReference type="EMBL" id="MEA0971288.1"/>
    </source>
</evidence>
<dbReference type="RefSeq" id="WP_322777190.1">
    <property type="nucleotide sequence ID" value="NZ_JARJFB010000108.1"/>
</dbReference>
<comment type="similarity">
    <text evidence="2">Belongs to the SLC13A/DASS transporter (TC 2.A.47) family. DIT1 subfamily.</text>
</comment>
<evidence type="ECO:0000256" key="3">
    <source>
        <dbReference type="ARBA" id="ARBA00022692"/>
    </source>
</evidence>
<feature type="transmembrane region" description="Helical" evidence="6">
    <location>
        <begin position="445"/>
        <end position="467"/>
    </location>
</feature>
<feature type="transmembrane region" description="Helical" evidence="6">
    <location>
        <begin position="327"/>
        <end position="349"/>
    </location>
</feature>
<name>A0ABU5NDQ8_9RICK</name>
<organism evidence="7 8">
    <name type="scientific">Candidatus Megaera venefica</name>
    <dbReference type="NCBI Taxonomy" id="2055910"/>
    <lineage>
        <taxon>Bacteria</taxon>
        <taxon>Pseudomonadati</taxon>
        <taxon>Pseudomonadota</taxon>
        <taxon>Alphaproteobacteria</taxon>
        <taxon>Rickettsiales</taxon>
        <taxon>Rickettsiaceae</taxon>
        <taxon>Candidatus Megaera</taxon>
    </lineage>
</organism>
<feature type="transmembrane region" description="Helical" evidence="6">
    <location>
        <begin position="35"/>
        <end position="53"/>
    </location>
</feature>
<dbReference type="PIRSF" id="PIRSF002457">
    <property type="entry name" value="DASS"/>
    <property type="match status" value="1"/>
</dbReference>
<keyword evidence="5 6" id="KW-0472">Membrane</keyword>
<evidence type="ECO:0000256" key="4">
    <source>
        <dbReference type="ARBA" id="ARBA00022989"/>
    </source>
</evidence>
<comment type="caution">
    <text evidence="7">The sequence shown here is derived from an EMBL/GenBank/DDBJ whole genome shotgun (WGS) entry which is preliminary data.</text>
</comment>
<feature type="transmembrane region" description="Helical" evidence="6">
    <location>
        <begin position="264"/>
        <end position="286"/>
    </location>
</feature>
<feature type="transmembrane region" description="Helical" evidence="6">
    <location>
        <begin position="355"/>
        <end position="376"/>
    </location>
</feature>
<dbReference type="InterPro" id="IPR030676">
    <property type="entry name" value="CitT-rel"/>
</dbReference>
<feature type="transmembrane region" description="Helical" evidence="6">
    <location>
        <begin position="12"/>
        <end position="29"/>
    </location>
</feature>
<dbReference type="PANTHER" id="PTHR42826">
    <property type="entry name" value="DICARBOXYLATE TRANSPORTER 2.1, CHLOROPLASTIC"/>
    <property type="match status" value="1"/>
</dbReference>
<feature type="transmembrane region" description="Helical" evidence="6">
    <location>
        <begin position="298"/>
        <end position="315"/>
    </location>
</feature>
<dbReference type="Pfam" id="PF00939">
    <property type="entry name" value="Na_sulph_symp"/>
    <property type="match status" value="1"/>
</dbReference>
<evidence type="ECO:0000256" key="1">
    <source>
        <dbReference type="ARBA" id="ARBA00004141"/>
    </source>
</evidence>
<gene>
    <name evidence="7" type="ORF">Megvenef_01263</name>
</gene>